<dbReference type="AlphaFoldDB" id="A0A7R9AAK5"/>
<dbReference type="Proteomes" id="UP000677054">
    <property type="component" value="Unassembled WGS sequence"/>
</dbReference>
<evidence type="ECO:0000256" key="1">
    <source>
        <dbReference type="SAM" id="MobiDB-lite"/>
    </source>
</evidence>
<dbReference type="GO" id="GO:0022857">
    <property type="term" value="F:transmembrane transporter activity"/>
    <property type="evidence" value="ECO:0007669"/>
    <property type="project" value="InterPro"/>
</dbReference>
<keyword evidence="4" id="KW-1185">Reference proteome</keyword>
<dbReference type="PANTHER" id="PTHR11360:SF93">
    <property type="entry name" value="MONOCARBOXYLATE TRANSPORTER 7-LIKE PROTEIN"/>
    <property type="match status" value="1"/>
</dbReference>
<keyword evidence="2" id="KW-1133">Transmembrane helix</keyword>
<gene>
    <name evidence="3" type="ORF">DSTB1V02_LOCUS10390</name>
</gene>
<feature type="transmembrane region" description="Helical" evidence="2">
    <location>
        <begin position="68"/>
        <end position="90"/>
    </location>
</feature>
<dbReference type="EMBL" id="LR902484">
    <property type="protein sequence ID" value="CAD7250619.1"/>
    <property type="molecule type" value="Genomic_DNA"/>
</dbReference>
<evidence type="ECO:0000256" key="2">
    <source>
        <dbReference type="SAM" id="Phobius"/>
    </source>
</evidence>
<dbReference type="InterPro" id="IPR036259">
    <property type="entry name" value="MFS_trans_sf"/>
</dbReference>
<dbReference type="Pfam" id="PF07690">
    <property type="entry name" value="MFS_1"/>
    <property type="match status" value="1"/>
</dbReference>
<sequence>MRRKGRKQKSGIGKGGGIDDWEGESEVEGLRILNEREMNSLNQRIPGLRRQDVKTHTIRQHFYPEGGWGWVICACACSIHALTSGLQLSFGVFHLEMIRHFGQEDTWDAMWVGSVSLSTSHATTPFVVALCRRKSTRLSAVIGGLVMALACLFTSFAQKFHQLYFSYGLMLGIGIGFARETANLMIGQYFKRRREFAEVIVQSGTGIGLAAFPSFFQGALRALGWRLGLQAATGILFLSFILGIFYRPASLYHPQRRAIIHLKIQKRNVKDKRKSAQKPSYWDFSLLGARPLQILLLSNFISGFGIYTPLFHLRSHTCLVSRKFLHQTLLFAVGLSMAAICGVEGYHGYSLTMWVYGICLGGASYTSRMLTYEQVRAKKFARAWGFIQISSALPLLIGIPITGYLNRGSEKGGYYFSFVSVLLSALSLIGLSFIRSEGLERRESSTFRAEARARQGEDDEDDEVPKNQLACISEEVPHMMNLDYAVSCNKVTDFLLYNDFDERYSSSIGPGPQSTHSHLGIITSNSVKKSRRRFPNGFSYSEPDAINRLGGGRKSPELTWEKQVPDKGAVVVEEITTTV</sequence>
<feature type="region of interest" description="Disordered" evidence="1">
    <location>
        <begin position="445"/>
        <end position="464"/>
    </location>
</feature>
<dbReference type="EMBL" id="CAJPEV010002967">
    <property type="protein sequence ID" value="CAG0898552.1"/>
    <property type="molecule type" value="Genomic_DNA"/>
</dbReference>
<evidence type="ECO:0000313" key="3">
    <source>
        <dbReference type="EMBL" id="CAD7250619.1"/>
    </source>
</evidence>
<feature type="transmembrane region" description="Helical" evidence="2">
    <location>
        <begin position="138"/>
        <end position="158"/>
    </location>
</feature>
<dbReference type="OrthoDB" id="6367106at2759"/>
<accession>A0A7R9AAK5</accession>
<feature type="transmembrane region" description="Helical" evidence="2">
    <location>
        <begin position="383"/>
        <end position="402"/>
    </location>
</feature>
<feature type="transmembrane region" description="Helical" evidence="2">
    <location>
        <begin position="353"/>
        <end position="371"/>
    </location>
</feature>
<evidence type="ECO:0008006" key="5">
    <source>
        <dbReference type="Google" id="ProtNLM"/>
    </source>
</evidence>
<feature type="transmembrane region" description="Helical" evidence="2">
    <location>
        <begin position="110"/>
        <end position="131"/>
    </location>
</feature>
<keyword evidence="2" id="KW-0812">Transmembrane</keyword>
<reference evidence="3" key="1">
    <citation type="submission" date="2020-11" db="EMBL/GenBank/DDBJ databases">
        <authorList>
            <person name="Tran Van P."/>
        </authorList>
    </citation>
    <scope>NUCLEOTIDE SEQUENCE</scope>
</reference>
<dbReference type="PANTHER" id="PTHR11360">
    <property type="entry name" value="MONOCARBOXYLATE TRANSPORTER"/>
    <property type="match status" value="1"/>
</dbReference>
<evidence type="ECO:0000313" key="4">
    <source>
        <dbReference type="Proteomes" id="UP000677054"/>
    </source>
</evidence>
<feature type="transmembrane region" description="Helical" evidence="2">
    <location>
        <begin position="227"/>
        <end position="246"/>
    </location>
</feature>
<name>A0A7R9AAK5_9CRUS</name>
<dbReference type="InterPro" id="IPR050327">
    <property type="entry name" value="Proton-linked_MCT"/>
</dbReference>
<proteinExistence type="predicted"/>
<feature type="region of interest" description="Disordered" evidence="1">
    <location>
        <begin position="1"/>
        <end position="20"/>
    </location>
</feature>
<dbReference type="Gene3D" id="1.20.1250.20">
    <property type="entry name" value="MFS general substrate transporter like domains"/>
    <property type="match status" value="1"/>
</dbReference>
<feature type="transmembrane region" description="Helical" evidence="2">
    <location>
        <begin position="414"/>
        <end position="434"/>
    </location>
</feature>
<feature type="compositionally biased region" description="Basic and acidic residues" evidence="1">
    <location>
        <begin position="445"/>
        <end position="456"/>
    </location>
</feature>
<protein>
    <recommendedName>
        <fullName evidence="5">Monocarboxylate transporter</fullName>
    </recommendedName>
</protein>
<feature type="transmembrane region" description="Helical" evidence="2">
    <location>
        <begin position="324"/>
        <end position="347"/>
    </location>
</feature>
<organism evidence="3">
    <name type="scientific">Darwinula stevensoni</name>
    <dbReference type="NCBI Taxonomy" id="69355"/>
    <lineage>
        <taxon>Eukaryota</taxon>
        <taxon>Metazoa</taxon>
        <taxon>Ecdysozoa</taxon>
        <taxon>Arthropoda</taxon>
        <taxon>Crustacea</taxon>
        <taxon>Oligostraca</taxon>
        <taxon>Ostracoda</taxon>
        <taxon>Podocopa</taxon>
        <taxon>Podocopida</taxon>
        <taxon>Darwinulocopina</taxon>
        <taxon>Darwinuloidea</taxon>
        <taxon>Darwinulidae</taxon>
        <taxon>Darwinula</taxon>
    </lineage>
</organism>
<feature type="transmembrane region" description="Helical" evidence="2">
    <location>
        <begin position="292"/>
        <end position="312"/>
    </location>
</feature>
<keyword evidence="2" id="KW-0472">Membrane</keyword>
<dbReference type="SUPFAM" id="SSF103473">
    <property type="entry name" value="MFS general substrate transporter"/>
    <property type="match status" value="1"/>
</dbReference>
<dbReference type="InterPro" id="IPR011701">
    <property type="entry name" value="MFS"/>
</dbReference>